<reference evidence="2 4" key="1">
    <citation type="submission" date="2018-06" db="EMBL/GenBank/DDBJ databases">
        <title>Genomic Encyclopedia of Archaeal and Bacterial Type Strains, Phase II (KMG-II): from individual species to whole genera.</title>
        <authorList>
            <person name="Goeker M."/>
        </authorList>
    </citation>
    <scope>NUCLEOTIDE SEQUENCE [LARGE SCALE GENOMIC DNA]</scope>
    <source>
        <strain evidence="2 4">ATCC 29103</strain>
    </source>
</reference>
<proteinExistence type="predicted"/>
<evidence type="ECO:0000313" key="5">
    <source>
        <dbReference type="Proteomes" id="UP000259864"/>
    </source>
</evidence>
<dbReference type="KEGG" id="mala:NCTC10135_00892"/>
<dbReference type="EMBL" id="QKLP01000008">
    <property type="protein sequence ID" value="PYF42615.1"/>
    <property type="molecule type" value="Genomic_DNA"/>
</dbReference>
<dbReference type="RefSeq" id="WP_110858366.1">
    <property type="nucleotide sequence ID" value="NZ_LS991949.1"/>
</dbReference>
<dbReference type="EMBL" id="LS991949">
    <property type="protein sequence ID" value="SYV90368.1"/>
    <property type="molecule type" value="Genomic_DNA"/>
</dbReference>
<evidence type="ECO:0000313" key="4">
    <source>
        <dbReference type="Proteomes" id="UP000247715"/>
    </source>
</evidence>
<gene>
    <name evidence="2" type="ORF">BCF88_10821</name>
    <name evidence="3" type="ORF">NCTC10135_00892</name>
</gene>
<protein>
    <submittedName>
        <fullName evidence="2">Uncharacterized protein</fullName>
    </submittedName>
</protein>
<evidence type="ECO:0000313" key="2">
    <source>
        <dbReference type="EMBL" id="PYF42615.1"/>
    </source>
</evidence>
<dbReference type="AlphaFoldDB" id="A0A318U927"/>
<accession>A0A318U927</accession>
<organism evidence="2 4">
    <name type="scientific">Metamycoplasma alkalescens</name>
    <dbReference type="NCBI Taxonomy" id="45363"/>
    <lineage>
        <taxon>Bacteria</taxon>
        <taxon>Bacillati</taxon>
        <taxon>Mycoplasmatota</taxon>
        <taxon>Mycoplasmoidales</taxon>
        <taxon>Metamycoplasmataceae</taxon>
        <taxon>Metamycoplasma</taxon>
    </lineage>
</organism>
<dbReference type="Proteomes" id="UP000247715">
    <property type="component" value="Unassembled WGS sequence"/>
</dbReference>
<evidence type="ECO:0000256" key="1">
    <source>
        <dbReference type="SAM" id="Coils"/>
    </source>
</evidence>
<name>A0A318U927_9BACT</name>
<sequence>MKKSKILKFSLLATGFLLVPIPLFFATKKSINLNEEKIVQDDKTRLIPTVSNNDTYKLNKEEKENKNQLNNEIKQIDNKIKKMQILNLN</sequence>
<evidence type="ECO:0000313" key="3">
    <source>
        <dbReference type="EMBL" id="SYV90368.1"/>
    </source>
</evidence>
<reference evidence="3" key="3">
    <citation type="submission" date="2018-06" db="EMBL/GenBank/DDBJ databases">
        <authorList>
            <consortium name="Pathogen Informatics"/>
            <person name="Doyle S."/>
        </authorList>
    </citation>
    <scope>NUCLEOTIDE SEQUENCE</scope>
    <source>
        <strain evidence="3">NCTC10135</strain>
    </source>
</reference>
<feature type="coiled-coil region" evidence="1">
    <location>
        <begin position="52"/>
        <end position="86"/>
    </location>
</feature>
<dbReference type="Proteomes" id="UP000259864">
    <property type="component" value="Chromosome 1"/>
</dbReference>
<keyword evidence="1" id="KW-0175">Coiled coil</keyword>
<reference evidence="5" key="2">
    <citation type="submission" date="2018-06" db="EMBL/GenBank/DDBJ databases">
        <authorList>
            <consortium name="Pathogen Informatics"/>
        </authorList>
    </citation>
    <scope>NUCLEOTIDE SEQUENCE [LARGE SCALE GENOMIC DNA]</scope>
    <source>
        <strain evidence="5">NCTC10135</strain>
    </source>
</reference>